<sequence>MSDLIKTVIKTKSGKFLHTTITKDGINTLTWHRAFRAKDEEAIQPVLEFLEQDKGDGTFAPYGEFGYGIIYVDWMEDKIISCQSFTTIGNAYWFNLKREIDGHFTYPPKSDPAWPVFPEHFKNVPLFNEMLEDGVIKGLVVANDSGREVWEYGDKLEMKETLIDLIADIEVLEGKHSGKDRVMAFRIDLPYELIVVEENDESLSQQISDLSGYTFDEQERNLYKKFSVNN</sequence>
<organism evidence="1 2">
    <name type="scientific">Vibrio pomeroyi</name>
    <dbReference type="NCBI Taxonomy" id="198832"/>
    <lineage>
        <taxon>Bacteria</taxon>
        <taxon>Pseudomonadati</taxon>
        <taxon>Pseudomonadota</taxon>
        <taxon>Gammaproteobacteria</taxon>
        <taxon>Vibrionales</taxon>
        <taxon>Vibrionaceae</taxon>
        <taxon>Vibrio</taxon>
    </lineage>
</organism>
<proteinExistence type="predicted"/>
<keyword evidence="2" id="KW-1185">Reference proteome</keyword>
<dbReference type="RefSeq" id="WP_269337234.1">
    <property type="nucleotide sequence ID" value="NZ_JBFSSG010000001.1"/>
</dbReference>
<protein>
    <submittedName>
        <fullName evidence="1">Uncharacterized protein</fullName>
    </submittedName>
</protein>
<evidence type="ECO:0000313" key="2">
    <source>
        <dbReference type="Proteomes" id="UP001570071"/>
    </source>
</evidence>
<dbReference type="Proteomes" id="UP001570071">
    <property type="component" value="Unassembled WGS sequence"/>
</dbReference>
<name>A0ABV4MQT7_9VIBR</name>
<evidence type="ECO:0000313" key="1">
    <source>
        <dbReference type="EMBL" id="MEZ8719485.1"/>
    </source>
</evidence>
<dbReference type="EMBL" id="JBFSSG010000001">
    <property type="protein sequence ID" value="MEZ8719485.1"/>
    <property type="molecule type" value="Genomic_DNA"/>
</dbReference>
<gene>
    <name evidence="1" type="ORF">AB6D66_00305</name>
</gene>
<comment type="caution">
    <text evidence="1">The sequence shown here is derived from an EMBL/GenBank/DDBJ whole genome shotgun (WGS) entry which is preliminary data.</text>
</comment>
<accession>A0ABV4MQT7</accession>
<reference evidence="1 2" key="1">
    <citation type="journal article" date="2024" name="ISME J.">
        <title>Tailless and filamentous prophages are predominant in marine Vibrio.</title>
        <authorList>
            <person name="Steensen K."/>
            <person name="Seneca J."/>
            <person name="Bartlau N."/>
            <person name="Yu X.A."/>
            <person name="Hussain F.A."/>
            <person name="Polz M.F."/>
        </authorList>
    </citation>
    <scope>NUCLEOTIDE SEQUENCE [LARGE SCALE GENOMIC DNA]</scope>
    <source>
        <strain evidence="1 2">10N.239.312.F12</strain>
    </source>
</reference>